<comment type="caution">
    <text evidence="4">The sequence shown here is derived from an EMBL/GenBank/DDBJ whole genome shotgun (WGS) entry which is preliminary data.</text>
</comment>
<name>A0ABV5NMK6_9ACTN</name>
<keyword evidence="3" id="KW-0732">Signal</keyword>
<evidence type="ECO:0000313" key="4">
    <source>
        <dbReference type="EMBL" id="MFB9471441.1"/>
    </source>
</evidence>
<protein>
    <submittedName>
        <fullName evidence="4">ALF repeat-containing protein</fullName>
    </submittedName>
</protein>
<dbReference type="EMBL" id="JBHMCF010000013">
    <property type="protein sequence ID" value="MFB9471441.1"/>
    <property type="molecule type" value="Genomic_DNA"/>
</dbReference>
<feature type="region of interest" description="Disordered" evidence="2">
    <location>
        <begin position="865"/>
        <end position="890"/>
    </location>
</feature>
<dbReference type="Proteomes" id="UP001589568">
    <property type="component" value="Unassembled WGS sequence"/>
</dbReference>
<evidence type="ECO:0000256" key="1">
    <source>
        <dbReference type="SAM" id="Coils"/>
    </source>
</evidence>
<dbReference type="SUPFAM" id="SSF52309">
    <property type="entry name" value="N-(deoxy)ribosyltransferase-like"/>
    <property type="match status" value="1"/>
</dbReference>
<feature type="coiled-coil region" evidence="1">
    <location>
        <begin position="263"/>
        <end position="308"/>
    </location>
</feature>
<proteinExistence type="predicted"/>
<dbReference type="RefSeq" id="WP_379483474.1">
    <property type="nucleotide sequence ID" value="NZ_JBHMCF010000013.1"/>
</dbReference>
<evidence type="ECO:0000256" key="3">
    <source>
        <dbReference type="SAM" id="SignalP"/>
    </source>
</evidence>
<keyword evidence="5" id="KW-1185">Reference proteome</keyword>
<feature type="compositionally biased region" description="Low complexity" evidence="2">
    <location>
        <begin position="865"/>
        <end position="877"/>
    </location>
</feature>
<feature type="signal peptide" evidence="3">
    <location>
        <begin position="1"/>
        <end position="36"/>
    </location>
</feature>
<dbReference type="Pfam" id="PF03752">
    <property type="entry name" value="ALF"/>
    <property type="match status" value="6"/>
</dbReference>
<evidence type="ECO:0000256" key="2">
    <source>
        <dbReference type="SAM" id="MobiDB-lite"/>
    </source>
</evidence>
<sequence length="1314" mass="138285">MRGRARLGPARRRAAIATVAALTLLTTLLRVPPAHADQQAEPDRSHVVLAWQEGGPQVRSAAEAALLGPDEQVSAFLTEGWEEARRQDERDSLTNVIANGGPSLRAKAQAALDADAAGDRDAISTFLTSGWQAPADIDLRVSVNQLMSEGGEQLKQAAQDALDSGDSERLEKFLESGWRTQWNTDQRLRVNQAIKTGGENVQAEGQKALDAGTPEALEAFFAYGWAVASARDDETATLEELLQQTEAAGVVAEQETVSATAEAARAEDAAQAARRSAAEAAAATKAARENATEAKRQAKRAAVAAEKAADAARVAVQSAAAANRAARAAATAAARAAQMASKANQRASEAYRAAASASVDADKADTARQAAGAAMRIAQETEEAALKVTAAAKALEQGKNAIKSARNAAEHAVQAAVANDEAVRWAQAAGAEAGEAVAAAARARANAERAVRAARAAENHLQTALDAAYKARDAAQRAAANANAAAVAALDAAKHAGDAAKAAERATAHANAAIDAAHEALETATQANAVYEAARVADAERLAVAKEEGLENARVANVTYEKQQRLADWDADQAAKRDEETDRLIAVAKNPATERAEAVAAARKAALNLASGQGAWTRESALAALGSPDDLVLEFVRTDLAEAVAQDNRLAVMSLSISEDDDLAAAAKTALDGDDTAVATFLRTQNYPGRYSADRLKVNQILSAAQEAGDVVLAERAQQALDAETPQALRDFLETGRYTAEAIGNRVRVNQILADEDSGPELKAAAQVALEGPAPGLRMFLDTGRYTAAERDYESATHLAVVAGLLKKIHEGAETALQHAYEAQRVAAEAREDAGQAASYAQQALDSAKRASQYAQQAASHAQQAATSAQKASQSVRTAREAATRANTSARSAVRSATWAITSQQKAIQAANRAGNAARTAHKEALRAGSNAKAALAAAAAASDAVREAAIVQAYICADTYNTTPFEDLEKLYGQEGQYVQNCADNYLGSSEDLAVRAYINSAFCDIYDKDGQDYQNCINSVLDPGFQVTQSLNVTLRAIQYGNALMLAAGMPALIGCAVTLVCGTVMTIGEVGLEIYRLVMGDQSLGKTLLNIGTIALTELAFYGVGKLISGGLRAIKNAGKAALGRSTALSEVRIGLIRNRHQLVLAEVQAMLRGDYSTGKNTAFFWSGRTETGPEQYRNAGPEEAADIAREEGGTTLEMLMDGRGIPQANAKNPEWDPAEMPWDKIKEEVDQAWDRISLLYARNASGEVKVVLGQSLREDAVWLRQECGALLANPHVTKITAIDLVTKVTREITKKSECVPITTSSVSLAA</sequence>
<keyword evidence="1" id="KW-0175">Coiled coil</keyword>
<dbReference type="PANTHER" id="PTHR23242:SF9">
    <property type="entry name" value="TRANSCRIPTION FACTOR HOXA13"/>
    <property type="match status" value="1"/>
</dbReference>
<feature type="chain" id="PRO_5046201170" evidence="3">
    <location>
        <begin position="37"/>
        <end position="1314"/>
    </location>
</feature>
<reference evidence="4 5" key="1">
    <citation type="submission" date="2024-09" db="EMBL/GenBank/DDBJ databases">
        <authorList>
            <person name="Sun Q."/>
            <person name="Mori K."/>
        </authorList>
    </citation>
    <scope>NUCLEOTIDE SEQUENCE [LARGE SCALE GENOMIC DNA]</scope>
    <source>
        <strain evidence="4 5">JCM 3324</strain>
    </source>
</reference>
<evidence type="ECO:0000313" key="5">
    <source>
        <dbReference type="Proteomes" id="UP001589568"/>
    </source>
</evidence>
<dbReference type="PANTHER" id="PTHR23242">
    <property type="entry name" value="TRANSCRIPTION FACTOR HOXA13"/>
    <property type="match status" value="1"/>
</dbReference>
<accession>A0ABV5NMK6</accession>
<gene>
    <name evidence="4" type="ORF">ACFFR3_18110</name>
</gene>
<dbReference type="InterPro" id="IPR005506">
    <property type="entry name" value="DUF312_ALF"/>
</dbReference>
<organism evidence="4 5">
    <name type="scientific">Nonomuraea salmonea</name>
    <dbReference type="NCBI Taxonomy" id="46181"/>
    <lineage>
        <taxon>Bacteria</taxon>
        <taxon>Bacillati</taxon>
        <taxon>Actinomycetota</taxon>
        <taxon>Actinomycetes</taxon>
        <taxon>Streptosporangiales</taxon>
        <taxon>Streptosporangiaceae</taxon>
        <taxon>Nonomuraea</taxon>
    </lineage>
</organism>